<evidence type="ECO:0000256" key="2">
    <source>
        <dbReference type="SAM" id="SignalP"/>
    </source>
</evidence>
<gene>
    <name evidence="4" type="ORF">TrCOL_g12959</name>
</gene>
<dbReference type="AlphaFoldDB" id="A0A9W7GID0"/>
<feature type="chain" id="PRO_5040999009" description="AB hydrolase-1 domain-containing protein" evidence="2">
    <location>
        <begin position="30"/>
        <end position="400"/>
    </location>
</feature>
<dbReference type="EMBL" id="BRYA01000261">
    <property type="protein sequence ID" value="GMI45695.1"/>
    <property type="molecule type" value="Genomic_DNA"/>
</dbReference>
<dbReference type="GO" id="GO:0055088">
    <property type="term" value="P:lipid homeostasis"/>
    <property type="evidence" value="ECO:0007669"/>
    <property type="project" value="TreeGrafter"/>
</dbReference>
<dbReference type="OrthoDB" id="8119704at2759"/>
<evidence type="ECO:0000313" key="5">
    <source>
        <dbReference type="Proteomes" id="UP001165065"/>
    </source>
</evidence>
<evidence type="ECO:0000256" key="1">
    <source>
        <dbReference type="SAM" id="MobiDB-lite"/>
    </source>
</evidence>
<dbReference type="PANTHER" id="PTHR42886:SF42">
    <property type="entry name" value="ALPHA_BETA-HYDROLASES SUPERFAMILY PROTEIN"/>
    <property type="match status" value="1"/>
</dbReference>
<feature type="region of interest" description="Disordered" evidence="1">
    <location>
        <begin position="335"/>
        <end position="366"/>
    </location>
</feature>
<feature type="domain" description="AB hydrolase-1" evidence="3">
    <location>
        <begin position="93"/>
        <end position="312"/>
    </location>
</feature>
<keyword evidence="5" id="KW-1185">Reference proteome</keyword>
<protein>
    <recommendedName>
        <fullName evidence="3">AB hydrolase-1 domain-containing protein</fullName>
    </recommendedName>
</protein>
<keyword evidence="2" id="KW-0732">Signal</keyword>
<dbReference type="GO" id="GO:0042171">
    <property type="term" value="F:lysophosphatidic acid acyltransferase activity"/>
    <property type="evidence" value="ECO:0007669"/>
    <property type="project" value="TreeGrafter"/>
</dbReference>
<dbReference type="InterPro" id="IPR000073">
    <property type="entry name" value="AB_hydrolase_1"/>
</dbReference>
<dbReference type="GO" id="GO:0052689">
    <property type="term" value="F:carboxylic ester hydrolase activity"/>
    <property type="evidence" value="ECO:0007669"/>
    <property type="project" value="TreeGrafter"/>
</dbReference>
<reference evidence="5" key="1">
    <citation type="journal article" date="2023" name="Commun. Biol.">
        <title>Genome analysis of Parmales, the sister group of diatoms, reveals the evolutionary specialization of diatoms from phago-mixotrophs to photoautotrophs.</title>
        <authorList>
            <person name="Ban H."/>
            <person name="Sato S."/>
            <person name="Yoshikawa S."/>
            <person name="Yamada K."/>
            <person name="Nakamura Y."/>
            <person name="Ichinomiya M."/>
            <person name="Sato N."/>
            <person name="Blanc-Mathieu R."/>
            <person name="Endo H."/>
            <person name="Kuwata A."/>
            <person name="Ogata H."/>
        </authorList>
    </citation>
    <scope>NUCLEOTIDE SEQUENCE [LARGE SCALE GENOMIC DNA]</scope>
</reference>
<dbReference type="PANTHER" id="PTHR42886">
    <property type="entry name" value="RE40534P-RELATED"/>
    <property type="match status" value="1"/>
</dbReference>
<organism evidence="4 5">
    <name type="scientific">Triparma columacea</name>
    <dbReference type="NCBI Taxonomy" id="722753"/>
    <lineage>
        <taxon>Eukaryota</taxon>
        <taxon>Sar</taxon>
        <taxon>Stramenopiles</taxon>
        <taxon>Ochrophyta</taxon>
        <taxon>Bolidophyceae</taxon>
        <taxon>Parmales</taxon>
        <taxon>Triparmaceae</taxon>
        <taxon>Triparma</taxon>
    </lineage>
</organism>
<dbReference type="Pfam" id="PF12697">
    <property type="entry name" value="Abhydrolase_6"/>
    <property type="match status" value="1"/>
</dbReference>
<dbReference type="Proteomes" id="UP001165065">
    <property type="component" value="Unassembled WGS sequence"/>
</dbReference>
<dbReference type="InterPro" id="IPR029058">
    <property type="entry name" value="AB_hydrolase_fold"/>
</dbReference>
<accession>A0A9W7GID0</accession>
<sequence>MFWPGGISSPRLNLSFLVCAAVVVCGGVAYSNNDFQNEEFESVVFGADEAVEGGKEERKKGDGKGAPETKAPLIFIGSYQNVMYWRRIVAVMCSKGFECHCLTLPGSMTAKVGRVSSYISSNLASTPPVIFGHSLGAITAQGYASDSTNPCGGLILIAPVGFAGDEVRKVREIFYPNLEDGWFNYVVDFVWRNMFRSRWVEKRLMPLLFTSLTSRTNLTEERGLSVGLSEFFVKTGCMRKWDLEFREVEASLPSFLSSLPSPRSPLGAKRPGALVIEAGNDEVVAKASYFNTAKMWSADRKIVPGQGHNMGDEGWEEGVVGAILDFLEKGTGGPAGELSSGFDSGESSDSFVDLDAPNQDSDDENDIQIDFGDLAGETEISDEEAQSWGARVGGWFFAKK</sequence>
<evidence type="ECO:0000259" key="3">
    <source>
        <dbReference type="Pfam" id="PF12697"/>
    </source>
</evidence>
<feature type="compositionally biased region" description="Low complexity" evidence="1">
    <location>
        <begin position="337"/>
        <end position="351"/>
    </location>
</feature>
<dbReference type="GO" id="GO:0006654">
    <property type="term" value="P:phosphatidic acid biosynthetic process"/>
    <property type="evidence" value="ECO:0007669"/>
    <property type="project" value="TreeGrafter"/>
</dbReference>
<evidence type="ECO:0000313" key="4">
    <source>
        <dbReference type="EMBL" id="GMI45695.1"/>
    </source>
</evidence>
<name>A0A9W7GID0_9STRA</name>
<proteinExistence type="predicted"/>
<feature type="signal peptide" evidence="2">
    <location>
        <begin position="1"/>
        <end position="29"/>
    </location>
</feature>
<dbReference type="SUPFAM" id="SSF53474">
    <property type="entry name" value="alpha/beta-Hydrolases"/>
    <property type="match status" value="1"/>
</dbReference>
<dbReference type="Gene3D" id="3.40.50.1820">
    <property type="entry name" value="alpha/beta hydrolase"/>
    <property type="match status" value="1"/>
</dbReference>
<comment type="caution">
    <text evidence="4">The sequence shown here is derived from an EMBL/GenBank/DDBJ whole genome shotgun (WGS) entry which is preliminary data.</text>
</comment>